<dbReference type="GO" id="GO:0008270">
    <property type="term" value="F:zinc ion binding"/>
    <property type="evidence" value="ECO:0007669"/>
    <property type="project" value="UniProtKB-UniRule"/>
</dbReference>
<comment type="cofactor">
    <cofactor evidence="9">
        <name>Zn(2+)</name>
        <dbReference type="ChEBI" id="CHEBI:29105"/>
    </cofactor>
    <text evidence="9">Binds 1 zinc ion per subunit.</text>
</comment>
<evidence type="ECO:0000256" key="1">
    <source>
        <dbReference type="ARBA" id="ARBA00006924"/>
    </source>
</evidence>
<dbReference type="RefSeq" id="XP_041539782.1">
    <property type="nucleotide sequence ID" value="XM_041685727.1"/>
</dbReference>
<dbReference type="EMBL" id="AP024426">
    <property type="protein sequence ID" value="BCR96016.1"/>
    <property type="molecule type" value="Genomic_DNA"/>
</dbReference>
<reference evidence="13" key="1">
    <citation type="submission" date="2021-01" db="EMBL/GenBank/DDBJ databases">
        <authorList>
            <consortium name="Aspergillus luchuensis mut. kawachii IFO 4304 genome sequencing consortium"/>
            <person name="Kazuki M."/>
            <person name="Futagami T."/>
        </authorList>
    </citation>
    <scope>NUCLEOTIDE SEQUENCE</scope>
    <source>
        <strain evidence="13">IFO 4308</strain>
    </source>
</reference>
<feature type="binding site" evidence="8">
    <location>
        <begin position="231"/>
        <end position="232"/>
    </location>
    <ligand>
        <name>NAD(+)</name>
        <dbReference type="ChEBI" id="CHEBI:57540"/>
    </ligand>
</feature>
<keyword evidence="4 6" id="KW-0862">Zinc</keyword>
<evidence type="ECO:0000259" key="12">
    <source>
        <dbReference type="PROSITE" id="PS50305"/>
    </source>
</evidence>
<feature type="binding site" evidence="8">
    <location>
        <begin position="65"/>
        <end position="67"/>
    </location>
    <ligand>
        <name>NAD(+)</name>
        <dbReference type="ChEBI" id="CHEBI:57540"/>
    </ligand>
</feature>
<dbReference type="GO" id="GO:0017136">
    <property type="term" value="F:histone deacetylase activity, NAD-dependent"/>
    <property type="evidence" value="ECO:0007669"/>
    <property type="project" value="InterPro"/>
</dbReference>
<dbReference type="InterPro" id="IPR017328">
    <property type="entry name" value="Sirtuin_class_I"/>
</dbReference>
<dbReference type="InterPro" id="IPR026590">
    <property type="entry name" value="Ssirtuin_cat_dom"/>
</dbReference>
<name>A0A7R7W499_ASPKA</name>
<dbReference type="PIRSF" id="PIRSF037938">
    <property type="entry name" value="SIR2_euk"/>
    <property type="match status" value="1"/>
</dbReference>
<dbReference type="InterPro" id="IPR003000">
    <property type="entry name" value="Sirtuin"/>
</dbReference>
<reference evidence="13" key="2">
    <citation type="submission" date="2021-02" db="EMBL/GenBank/DDBJ databases">
        <title>Aspergillus luchuensis mut. kawachii IFO 4304 genome sequence.</title>
        <authorList>
            <person name="Mori K."/>
            <person name="Kadooka C."/>
            <person name="Goto M."/>
            <person name="Futagami T."/>
        </authorList>
    </citation>
    <scope>NUCLEOTIDE SEQUENCE</scope>
    <source>
        <strain evidence="13">IFO 4308</strain>
    </source>
</reference>
<dbReference type="KEGG" id="aluc:AKAW2_20956S"/>
<feature type="region of interest" description="Disordered" evidence="11">
    <location>
        <begin position="1"/>
        <end position="28"/>
    </location>
</feature>
<evidence type="ECO:0000313" key="13">
    <source>
        <dbReference type="EMBL" id="BCR96016.1"/>
    </source>
</evidence>
<feature type="binding site" evidence="9 10">
    <location>
        <position position="165"/>
    </location>
    <ligand>
        <name>Zn(2+)</name>
        <dbReference type="ChEBI" id="CHEBI:29105"/>
    </ligand>
</feature>
<evidence type="ECO:0000313" key="14">
    <source>
        <dbReference type="Proteomes" id="UP000661280"/>
    </source>
</evidence>
<evidence type="ECO:0000256" key="5">
    <source>
        <dbReference type="ARBA" id="ARBA00023027"/>
    </source>
</evidence>
<dbReference type="Gene3D" id="3.30.1600.10">
    <property type="entry name" value="SIR2/SIRT2 'Small Domain"/>
    <property type="match status" value="1"/>
</dbReference>
<feature type="domain" description="Deacetylase sirtuin-type" evidence="12">
    <location>
        <begin position="29"/>
        <end position="289"/>
    </location>
</feature>
<feature type="binding site" evidence="8">
    <location>
        <begin position="55"/>
        <end position="59"/>
    </location>
    <ligand>
        <name>NAD(+)</name>
        <dbReference type="ChEBI" id="CHEBI:57540"/>
    </ligand>
</feature>
<dbReference type="EC" id="2.3.1.286" evidence="6"/>
<keyword evidence="2 6" id="KW-0808">Transferase</keyword>
<evidence type="ECO:0000256" key="7">
    <source>
        <dbReference type="PIRSR" id="PIRSR037938-1"/>
    </source>
</evidence>
<organism evidence="13 14">
    <name type="scientific">Aspergillus kawachii</name>
    <name type="common">White koji mold</name>
    <name type="synonym">Aspergillus awamori var. kawachi</name>
    <dbReference type="NCBI Taxonomy" id="1069201"/>
    <lineage>
        <taxon>Eukaryota</taxon>
        <taxon>Fungi</taxon>
        <taxon>Dikarya</taxon>
        <taxon>Ascomycota</taxon>
        <taxon>Pezizomycotina</taxon>
        <taxon>Eurotiomycetes</taxon>
        <taxon>Eurotiomycetidae</taxon>
        <taxon>Eurotiales</taxon>
        <taxon>Aspergillaceae</taxon>
        <taxon>Aspergillus</taxon>
        <taxon>Aspergillus subgen. Circumdati</taxon>
    </lineage>
</organism>
<protein>
    <recommendedName>
        <fullName evidence="6">NAD-dependent protein deacetylase</fullName>
        <ecNumber evidence="6">2.3.1.286</ecNumber>
    </recommendedName>
</protein>
<keyword evidence="5 6" id="KW-0520">NAD</keyword>
<gene>
    <name evidence="13" type="primary">HST2</name>
    <name evidence="13" type="ORF">AKAW2_20956S</name>
</gene>
<sequence>MASLSPRTHAHSNVLSRPDPLQQHPYHNMTSTSSEIEIAAQHLAKAKRIVILTGAGISTAAGIPDFRSPTSGLYAKLAPLKLPFPEAIFHISYFTHTPEPFYAIAKARHPRCLKPTRSHAFLGLLARKGLLHFLFTQNTDGLEENAFVPADKMLAVHGNWKTQRCHKCNTPYPDELMKKAIAMREVPYCLDAKCKGAVKPDVVFFGQSLPAAFDEKEKMVAEADLVIVMGTSLKVAPCSRLPRLAREGVPRILINMESAGDFGTRPEDVQILGSCDDGLEKLADLLGWSDELDSLWAAAAKEEPTDDEEEISLDECINRLVQKNQGKQVSDGHKRMLETHLQSKFAHVLRSS</sequence>
<dbReference type="Proteomes" id="UP000661280">
    <property type="component" value="Chromosome 2"/>
</dbReference>
<dbReference type="GO" id="GO:0070403">
    <property type="term" value="F:NAD+ binding"/>
    <property type="evidence" value="ECO:0007669"/>
    <property type="project" value="UniProtKB-UniRule"/>
</dbReference>
<dbReference type="PANTHER" id="PTHR11085:SF14">
    <property type="entry name" value="NAD-DEPENDENT PROTEIN DEACETYLASE HST2-2"/>
    <property type="match status" value="1"/>
</dbReference>
<evidence type="ECO:0000256" key="6">
    <source>
        <dbReference type="PIRNR" id="PIRNR037938"/>
    </source>
</evidence>
<feature type="binding site" evidence="8">
    <location>
        <begin position="255"/>
        <end position="257"/>
    </location>
    <ligand>
        <name>NAD(+)</name>
        <dbReference type="ChEBI" id="CHEBI:57540"/>
    </ligand>
</feature>
<keyword evidence="3 6" id="KW-0479">Metal-binding</keyword>
<feature type="binding site" evidence="8">
    <location>
        <begin position="137"/>
        <end position="140"/>
    </location>
    <ligand>
        <name>NAD(+)</name>
        <dbReference type="ChEBI" id="CHEBI:57540"/>
    </ligand>
</feature>
<evidence type="ECO:0000256" key="2">
    <source>
        <dbReference type="ARBA" id="ARBA00022679"/>
    </source>
</evidence>
<dbReference type="GeneID" id="64957341"/>
<evidence type="ECO:0000256" key="3">
    <source>
        <dbReference type="ARBA" id="ARBA00022723"/>
    </source>
</evidence>
<evidence type="ECO:0000256" key="4">
    <source>
        <dbReference type="ARBA" id="ARBA00022833"/>
    </source>
</evidence>
<dbReference type="Gene3D" id="3.40.50.1220">
    <property type="entry name" value="TPP-binding domain"/>
    <property type="match status" value="1"/>
</dbReference>
<dbReference type="PANTHER" id="PTHR11085">
    <property type="entry name" value="NAD-DEPENDENT PROTEIN DEACYLASE SIRTUIN-5, MITOCHONDRIAL-RELATED"/>
    <property type="match status" value="1"/>
</dbReference>
<dbReference type="InterPro" id="IPR029035">
    <property type="entry name" value="DHS-like_NAD/FAD-binding_dom"/>
</dbReference>
<dbReference type="AlphaFoldDB" id="A0A7R7W499"/>
<feature type="active site" description="Proton acceptor" evidence="7 10">
    <location>
        <position position="157"/>
    </location>
</feature>
<evidence type="ECO:0000256" key="9">
    <source>
        <dbReference type="PIRSR" id="PIRSR037938-3"/>
    </source>
</evidence>
<proteinExistence type="inferred from homology"/>
<dbReference type="SUPFAM" id="SSF52467">
    <property type="entry name" value="DHS-like NAD/FAD-binding domain"/>
    <property type="match status" value="1"/>
</dbReference>
<evidence type="ECO:0000256" key="10">
    <source>
        <dbReference type="PROSITE-ProRule" id="PRU00236"/>
    </source>
</evidence>
<keyword evidence="14" id="KW-1185">Reference proteome</keyword>
<feature type="binding site" evidence="8">
    <location>
        <position position="275"/>
    </location>
    <ligand>
        <name>NAD(+)</name>
        <dbReference type="ChEBI" id="CHEBI:57540"/>
    </ligand>
</feature>
<dbReference type="InterPro" id="IPR050134">
    <property type="entry name" value="NAD-dep_sirtuin_deacylases"/>
</dbReference>
<comment type="similarity">
    <text evidence="1 6">Belongs to the sirtuin family. Class I subfamily.</text>
</comment>
<accession>A0A7R7W499</accession>
<feature type="binding site" evidence="9 10">
    <location>
        <position position="168"/>
    </location>
    <ligand>
        <name>Zn(2+)</name>
        <dbReference type="ChEBI" id="CHEBI:29105"/>
    </ligand>
</feature>
<dbReference type="Pfam" id="PF02146">
    <property type="entry name" value="SIR2"/>
    <property type="match status" value="1"/>
</dbReference>
<dbReference type="OrthoDB" id="420264at2759"/>
<feature type="binding site" evidence="9 10">
    <location>
        <position position="194"/>
    </location>
    <ligand>
        <name>Zn(2+)</name>
        <dbReference type="ChEBI" id="CHEBI:29105"/>
    </ligand>
</feature>
<comment type="catalytic activity">
    <reaction evidence="6">
        <text>N(6)-acetyl-L-lysyl-[protein] + NAD(+) + H2O = 2''-O-acetyl-ADP-D-ribose + nicotinamide + L-lysyl-[protein]</text>
        <dbReference type="Rhea" id="RHEA:43636"/>
        <dbReference type="Rhea" id="RHEA-COMP:9752"/>
        <dbReference type="Rhea" id="RHEA-COMP:10731"/>
        <dbReference type="ChEBI" id="CHEBI:15377"/>
        <dbReference type="ChEBI" id="CHEBI:17154"/>
        <dbReference type="ChEBI" id="CHEBI:29969"/>
        <dbReference type="ChEBI" id="CHEBI:57540"/>
        <dbReference type="ChEBI" id="CHEBI:61930"/>
        <dbReference type="ChEBI" id="CHEBI:83767"/>
        <dbReference type="EC" id="2.3.1.286"/>
    </reaction>
</comment>
<evidence type="ECO:0000256" key="8">
    <source>
        <dbReference type="PIRSR" id="PIRSR037938-2"/>
    </source>
</evidence>
<dbReference type="PROSITE" id="PS50305">
    <property type="entry name" value="SIRTUIN"/>
    <property type="match status" value="1"/>
</dbReference>
<evidence type="ECO:0000256" key="11">
    <source>
        <dbReference type="SAM" id="MobiDB-lite"/>
    </source>
</evidence>
<dbReference type="GO" id="GO:0005634">
    <property type="term" value="C:nucleus"/>
    <property type="evidence" value="ECO:0007669"/>
    <property type="project" value="TreeGrafter"/>
</dbReference>
<feature type="binding site" evidence="10">
    <location>
        <position position="189"/>
    </location>
    <ligand>
        <name>Zn(2+)</name>
        <dbReference type="ChEBI" id="CHEBI:29105"/>
    </ligand>
</feature>
<dbReference type="InterPro" id="IPR026591">
    <property type="entry name" value="Sirtuin_cat_small_dom_sf"/>
</dbReference>